<proteinExistence type="predicted"/>
<accession>A0ABP9DQ73</accession>
<evidence type="ECO:0000259" key="2">
    <source>
        <dbReference type="Pfam" id="PF01548"/>
    </source>
</evidence>
<evidence type="ECO:0000259" key="3">
    <source>
        <dbReference type="Pfam" id="PF02371"/>
    </source>
</evidence>
<protein>
    <recommendedName>
        <fullName evidence="6">Transposase</fullName>
    </recommendedName>
</protein>
<dbReference type="EMBL" id="BAABIS010000001">
    <property type="protein sequence ID" value="GAA4856581.1"/>
    <property type="molecule type" value="Genomic_DNA"/>
</dbReference>
<feature type="domain" description="Transposase IS110-like N-terminal" evidence="2">
    <location>
        <begin position="11"/>
        <end position="166"/>
    </location>
</feature>
<feature type="region of interest" description="Disordered" evidence="1">
    <location>
        <begin position="374"/>
        <end position="410"/>
    </location>
</feature>
<dbReference type="Proteomes" id="UP001501752">
    <property type="component" value="Unassembled WGS sequence"/>
</dbReference>
<dbReference type="Pfam" id="PF02371">
    <property type="entry name" value="Transposase_20"/>
    <property type="match status" value="1"/>
</dbReference>
<evidence type="ECO:0000256" key="1">
    <source>
        <dbReference type="SAM" id="MobiDB-lite"/>
    </source>
</evidence>
<evidence type="ECO:0000313" key="4">
    <source>
        <dbReference type="EMBL" id="GAA4856581.1"/>
    </source>
</evidence>
<dbReference type="PANTHER" id="PTHR33055">
    <property type="entry name" value="TRANSPOSASE FOR INSERTION SEQUENCE ELEMENT IS1111A"/>
    <property type="match status" value="1"/>
</dbReference>
<feature type="compositionally biased region" description="Polar residues" evidence="1">
    <location>
        <begin position="378"/>
        <end position="401"/>
    </location>
</feature>
<feature type="region of interest" description="Disordered" evidence="1">
    <location>
        <begin position="473"/>
        <end position="509"/>
    </location>
</feature>
<feature type="domain" description="Transposase IS116/IS110/IS902 C-terminal" evidence="3">
    <location>
        <begin position="274"/>
        <end position="357"/>
    </location>
</feature>
<reference evidence="5" key="1">
    <citation type="journal article" date="2019" name="Int. J. Syst. Evol. Microbiol.">
        <title>The Global Catalogue of Microorganisms (GCM) 10K type strain sequencing project: providing services to taxonomists for standard genome sequencing and annotation.</title>
        <authorList>
            <consortium name="The Broad Institute Genomics Platform"/>
            <consortium name="The Broad Institute Genome Sequencing Center for Infectious Disease"/>
            <person name="Wu L."/>
            <person name="Ma J."/>
        </authorList>
    </citation>
    <scope>NUCLEOTIDE SEQUENCE [LARGE SCALE GENOMIC DNA]</scope>
    <source>
        <strain evidence="5">JCM 13006</strain>
    </source>
</reference>
<dbReference type="InterPro" id="IPR002525">
    <property type="entry name" value="Transp_IS110-like_N"/>
</dbReference>
<dbReference type="Pfam" id="PF01548">
    <property type="entry name" value="DEDD_Tnp_IS110"/>
    <property type="match status" value="1"/>
</dbReference>
<sequence>MIDTDDVDVFLGLDVGKGEHHGTAMTRAGKRVFDKRLPNSEPKMRAMLDKLTAKHGTVLVVVDQPASIGALPLAVARDVGCRVAYLPGLTMRRLADLYPGEAKTDARDAAIIADAARTMPHTLCGIELADETIAELEMIVGFDDDLAGEATRIANRLRGLLTQIHPHLERVLGPRIDHPAVLALLERFGSPAALRKAGRRRLLNIARPLAPRMFERLVEDILTAFDEQTVVVPGTEAAALIVPSLAGSLRAVLDQRKVLEKRIQELLDEHPLSKILTSIPGIGTRTGARVLIDVGDASAFPTAAHLASYAGLAPATRSSGSSIRGEQPSRRGNKQLKRAFFLAAFASLGDPASRAYYDKKSVRGNAILRLSSAWPDAGSTSCSRCSATGPSTSPGRPQQSAELRVRHQQHTVRRRVETEHRIPVVAFGRHDHLLAEPTTDRGQELAQDVYAFLALQFAKVDIEVDLLDRHRTEDRQHARDRPDPQIDRLRINGPRQHLRRRRQRTRDSALQVIPRPSARPDQVKHCLPVLDRGALHTHVRQSTHQLRVEEVPDVVPQQIRHVAMLPGQRARTQPDFLDEPHRGTPRQPAIARTTERRRAGADLRRHPPLRGGSSTLAEGVGFEPTVAQGHDSFQDEHHLQPKFVS</sequence>
<dbReference type="InterPro" id="IPR047650">
    <property type="entry name" value="Transpos_IS110"/>
</dbReference>
<organism evidence="4 5">
    <name type="scientific">Kitasatospora terrestris</name>
    <dbReference type="NCBI Taxonomy" id="258051"/>
    <lineage>
        <taxon>Bacteria</taxon>
        <taxon>Bacillati</taxon>
        <taxon>Actinomycetota</taxon>
        <taxon>Actinomycetes</taxon>
        <taxon>Kitasatosporales</taxon>
        <taxon>Streptomycetaceae</taxon>
        <taxon>Kitasatospora</taxon>
    </lineage>
</organism>
<evidence type="ECO:0008006" key="6">
    <source>
        <dbReference type="Google" id="ProtNLM"/>
    </source>
</evidence>
<keyword evidence="5" id="KW-1185">Reference proteome</keyword>
<feature type="compositionally biased region" description="Basic and acidic residues" evidence="1">
    <location>
        <begin position="473"/>
        <end position="490"/>
    </location>
</feature>
<dbReference type="PANTHER" id="PTHR33055:SF3">
    <property type="entry name" value="PUTATIVE TRANSPOSASE FOR IS117-RELATED"/>
    <property type="match status" value="1"/>
</dbReference>
<feature type="region of interest" description="Disordered" evidence="1">
    <location>
        <begin position="572"/>
        <end position="617"/>
    </location>
</feature>
<evidence type="ECO:0000313" key="5">
    <source>
        <dbReference type="Proteomes" id="UP001501752"/>
    </source>
</evidence>
<feature type="compositionally biased region" description="Basic and acidic residues" evidence="1">
    <location>
        <begin position="593"/>
        <end position="605"/>
    </location>
</feature>
<dbReference type="InterPro" id="IPR003346">
    <property type="entry name" value="Transposase_20"/>
</dbReference>
<dbReference type="NCBIfam" id="NF033542">
    <property type="entry name" value="transpos_IS110"/>
    <property type="match status" value="1"/>
</dbReference>
<comment type="caution">
    <text evidence="4">The sequence shown here is derived from an EMBL/GenBank/DDBJ whole genome shotgun (WGS) entry which is preliminary data.</text>
</comment>
<gene>
    <name evidence="4" type="ORF">GCM10023235_37700</name>
</gene>
<feature type="region of interest" description="Disordered" evidence="1">
    <location>
        <begin position="626"/>
        <end position="645"/>
    </location>
</feature>
<name>A0ABP9DQ73_9ACTN</name>